<feature type="region of interest" description="Disordered" evidence="1">
    <location>
        <begin position="39"/>
        <end position="59"/>
    </location>
</feature>
<accession>A0A5B7HUH5</accession>
<sequence>MASRDQWQCSSHQSNQQHASPSSFLKVTESTSVAAASVGRAYGSRSAAAEEGSPEYFGN</sequence>
<gene>
    <name evidence="2" type="ORF">E2C01_067948</name>
</gene>
<reference evidence="2 3" key="1">
    <citation type="submission" date="2019-05" db="EMBL/GenBank/DDBJ databases">
        <title>Another draft genome of Portunus trituberculatus and its Hox gene families provides insights of decapod evolution.</title>
        <authorList>
            <person name="Jeong J.-H."/>
            <person name="Song I."/>
            <person name="Kim S."/>
            <person name="Choi T."/>
            <person name="Kim D."/>
            <person name="Ryu S."/>
            <person name="Kim W."/>
        </authorList>
    </citation>
    <scope>NUCLEOTIDE SEQUENCE [LARGE SCALE GENOMIC DNA]</scope>
    <source>
        <tissue evidence="2">Muscle</tissue>
    </source>
</reference>
<dbReference type="EMBL" id="VSRR010037155">
    <property type="protein sequence ID" value="MPC73613.1"/>
    <property type="molecule type" value="Genomic_DNA"/>
</dbReference>
<dbReference type="Proteomes" id="UP000324222">
    <property type="component" value="Unassembled WGS sequence"/>
</dbReference>
<feature type="region of interest" description="Disordered" evidence="1">
    <location>
        <begin position="1"/>
        <end position="27"/>
    </location>
</feature>
<organism evidence="2 3">
    <name type="scientific">Portunus trituberculatus</name>
    <name type="common">Swimming crab</name>
    <name type="synonym">Neptunus trituberculatus</name>
    <dbReference type="NCBI Taxonomy" id="210409"/>
    <lineage>
        <taxon>Eukaryota</taxon>
        <taxon>Metazoa</taxon>
        <taxon>Ecdysozoa</taxon>
        <taxon>Arthropoda</taxon>
        <taxon>Crustacea</taxon>
        <taxon>Multicrustacea</taxon>
        <taxon>Malacostraca</taxon>
        <taxon>Eumalacostraca</taxon>
        <taxon>Eucarida</taxon>
        <taxon>Decapoda</taxon>
        <taxon>Pleocyemata</taxon>
        <taxon>Brachyura</taxon>
        <taxon>Eubrachyura</taxon>
        <taxon>Portunoidea</taxon>
        <taxon>Portunidae</taxon>
        <taxon>Portuninae</taxon>
        <taxon>Portunus</taxon>
    </lineage>
</organism>
<proteinExistence type="predicted"/>
<evidence type="ECO:0000256" key="1">
    <source>
        <dbReference type="SAM" id="MobiDB-lite"/>
    </source>
</evidence>
<evidence type="ECO:0000313" key="3">
    <source>
        <dbReference type="Proteomes" id="UP000324222"/>
    </source>
</evidence>
<protein>
    <submittedName>
        <fullName evidence="2">Uncharacterized protein</fullName>
    </submittedName>
</protein>
<evidence type="ECO:0000313" key="2">
    <source>
        <dbReference type="EMBL" id="MPC73613.1"/>
    </source>
</evidence>
<name>A0A5B7HUH5_PORTR</name>
<comment type="caution">
    <text evidence="2">The sequence shown here is derived from an EMBL/GenBank/DDBJ whole genome shotgun (WGS) entry which is preliminary data.</text>
</comment>
<keyword evidence="3" id="KW-1185">Reference proteome</keyword>
<dbReference type="AlphaFoldDB" id="A0A5B7HUH5"/>